<dbReference type="AlphaFoldDB" id="A0A6H9XMV3"/>
<reference evidence="1" key="1">
    <citation type="submission" date="2020-03" db="EMBL/GenBank/DDBJ databases">
        <authorList>
            <person name="Johnston C.D."/>
            <person name="Cotton S.L."/>
            <person name="Dewhirst F.E."/>
        </authorList>
    </citation>
    <scope>NUCLEOTIDE SEQUENCE [LARGE SCALE GENOMIC DNA]</scope>
    <source>
        <strain evidence="1">ATCC 14266</strain>
    </source>
</reference>
<name>A0A6H9XMV3_9CORY</name>
<evidence type="ECO:0000313" key="1">
    <source>
        <dbReference type="EMBL" id="QIP45178.1"/>
    </source>
</evidence>
<proteinExistence type="predicted"/>
<accession>A0A6H9XMV3</accession>
<organism evidence="1">
    <name type="scientific">Corynebacterium matruchotii</name>
    <dbReference type="NCBI Taxonomy" id="43768"/>
    <lineage>
        <taxon>Bacteria</taxon>
        <taxon>Bacillati</taxon>
        <taxon>Actinomycetota</taxon>
        <taxon>Actinomycetes</taxon>
        <taxon>Mycobacteriales</taxon>
        <taxon>Corynebacteriaceae</taxon>
        <taxon>Corynebacterium</taxon>
    </lineage>
</organism>
<dbReference type="PROSITE" id="PS51257">
    <property type="entry name" value="PROKAR_LIPOPROTEIN"/>
    <property type="match status" value="1"/>
</dbReference>
<dbReference type="EMBL" id="CP050134">
    <property type="protein sequence ID" value="QIP45178.1"/>
    <property type="molecule type" value="Genomic_DNA"/>
</dbReference>
<sequence>MLYDDPRPGVATPWFSVISVACGAGGKSYPQNFVVLINNMVGFPQPSGVGKRAGGNGAKLKA</sequence>
<protein>
    <submittedName>
        <fullName evidence="1">Uncharacterized protein</fullName>
    </submittedName>
</protein>
<gene>
    <name evidence="1" type="ORF">HBA49_06355</name>
</gene>